<keyword evidence="10 20" id="KW-0378">Hydrolase</keyword>
<keyword evidence="7 20" id="KW-0547">Nucleotide-binding</keyword>
<evidence type="ECO:0000256" key="18">
    <source>
        <dbReference type="ARBA" id="ARBA00023268"/>
    </source>
</evidence>
<comment type="similarity">
    <text evidence="2 20">Belongs to the DNA2/NAM7 helicase family.</text>
</comment>
<dbReference type="GO" id="GO:0006281">
    <property type="term" value="P:DNA repair"/>
    <property type="evidence" value="ECO:0007669"/>
    <property type="project" value="UniProtKB-KW"/>
</dbReference>
<comment type="cofactor">
    <cofactor evidence="1">
        <name>[4Fe-4S] cluster</name>
        <dbReference type="ChEBI" id="CHEBI:49883"/>
    </cofactor>
</comment>
<dbReference type="AlphaFoldDB" id="A0AAD3MQG2"/>
<evidence type="ECO:0000313" key="23">
    <source>
        <dbReference type="Proteomes" id="UP001279410"/>
    </source>
</evidence>
<evidence type="ECO:0000256" key="8">
    <source>
        <dbReference type="ARBA" id="ARBA00022759"/>
    </source>
</evidence>
<keyword evidence="15 20" id="KW-0238">DNA-binding</keyword>
<evidence type="ECO:0000256" key="20">
    <source>
        <dbReference type="RuleBase" id="RU367041"/>
    </source>
</evidence>
<dbReference type="InterPro" id="IPR027417">
    <property type="entry name" value="P-loop_NTPase"/>
</dbReference>
<dbReference type="Pfam" id="PF13087">
    <property type="entry name" value="AAA_12"/>
    <property type="match status" value="1"/>
</dbReference>
<evidence type="ECO:0000256" key="12">
    <source>
        <dbReference type="ARBA" id="ARBA00022840"/>
    </source>
</evidence>
<dbReference type="EMBL" id="BRZM01000033">
    <property type="protein sequence ID" value="GLD58313.1"/>
    <property type="molecule type" value="Genomic_DNA"/>
</dbReference>
<accession>A0AAD3MQG2</accession>
<evidence type="ECO:0000256" key="1">
    <source>
        <dbReference type="ARBA" id="ARBA00001966"/>
    </source>
</evidence>
<keyword evidence="20" id="KW-0496">Mitochondrion</keyword>
<keyword evidence="16 20" id="KW-0234">DNA repair</keyword>
<evidence type="ECO:0000256" key="9">
    <source>
        <dbReference type="ARBA" id="ARBA00022763"/>
    </source>
</evidence>
<dbReference type="GO" id="GO:0046872">
    <property type="term" value="F:metal ion binding"/>
    <property type="evidence" value="ECO:0007669"/>
    <property type="project" value="UniProtKB-UniRule"/>
</dbReference>
<evidence type="ECO:0000256" key="14">
    <source>
        <dbReference type="ARBA" id="ARBA00023014"/>
    </source>
</evidence>
<dbReference type="GO" id="GO:0017116">
    <property type="term" value="F:single-stranded DNA helicase activity"/>
    <property type="evidence" value="ECO:0007669"/>
    <property type="project" value="UniProtKB-UniRule"/>
</dbReference>
<dbReference type="FunFam" id="3.40.50.300:FF:000789">
    <property type="entry name" value="DNA replication ATP-dependent helicase/nuclease DNA2"/>
    <property type="match status" value="1"/>
</dbReference>
<protein>
    <recommendedName>
        <fullName evidence="20">DNA replication ATP-dependent helicase/nuclease</fullName>
        <ecNumber evidence="20">3.1.-.-</ecNumber>
        <ecNumber evidence="20">3.6.4.12</ecNumber>
    </recommendedName>
</protein>
<evidence type="ECO:0000256" key="16">
    <source>
        <dbReference type="ARBA" id="ARBA00023204"/>
    </source>
</evidence>
<dbReference type="InterPro" id="IPR045055">
    <property type="entry name" value="DNA2/NAM7-like"/>
</dbReference>
<evidence type="ECO:0000256" key="15">
    <source>
        <dbReference type="ARBA" id="ARBA00023125"/>
    </source>
</evidence>
<dbReference type="GO" id="GO:0005739">
    <property type="term" value="C:mitochondrion"/>
    <property type="evidence" value="ECO:0007669"/>
    <property type="project" value="UniProtKB-SubCell"/>
</dbReference>
<evidence type="ECO:0000256" key="17">
    <source>
        <dbReference type="ARBA" id="ARBA00023242"/>
    </source>
</evidence>
<keyword evidence="6 20" id="KW-0479">Metal-binding</keyword>
<evidence type="ECO:0000313" key="22">
    <source>
        <dbReference type="EMBL" id="GLD58313.1"/>
    </source>
</evidence>
<keyword evidence="17 20" id="KW-0539">Nucleus</keyword>
<evidence type="ECO:0000256" key="2">
    <source>
        <dbReference type="ARBA" id="ARBA00007913"/>
    </source>
</evidence>
<dbReference type="CDD" id="cd18808">
    <property type="entry name" value="SF1_C_Upf1"/>
    <property type="match status" value="1"/>
</dbReference>
<evidence type="ECO:0000256" key="5">
    <source>
        <dbReference type="ARBA" id="ARBA00022722"/>
    </source>
</evidence>
<evidence type="ECO:0000256" key="3">
    <source>
        <dbReference type="ARBA" id="ARBA00022485"/>
    </source>
</evidence>
<gene>
    <name evidence="22" type="ORF">AKAME5_001044500</name>
</gene>
<evidence type="ECO:0000259" key="21">
    <source>
        <dbReference type="Pfam" id="PF13087"/>
    </source>
</evidence>
<keyword evidence="12 20" id="KW-0067">ATP-binding</keyword>
<keyword evidence="23" id="KW-1185">Reference proteome</keyword>
<dbReference type="EC" id="3.6.4.12" evidence="20"/>
<keyword evidence="3 20" id="KW-0004">4Fe-4S</keyword>
<dbReference type="EC" id="3.1.-.-" evidence="20"/>
<evidence type="ECO:0000256" key="7">
    <source>
        <dbReference type="ARBA" id="ARBA00022741"/>
    </source>
</evidence>
<evidence type="ECO:0000256" key="19">
    <source>
        <dbReference type="ARBA" id="ARBA00047995"/>
    </source>
</evidence>
<name>A0AAD3MQG2_LATJO</name>
<keyword evidence="4 20" id="KW-0235">DNA replication</keyword>
<proteinExistence type="inferred from homology"/>
<evidence type="ECO:0000256" key="13">
    <source>
        <dbReference type="ARBA" id="ARBA00023004"/>
    </source>
</evidence>
<keyword evidence="8" id="KW-0255">Endonuclease</keyword>
<evidence type="ECO:0000256" key="10">
    <source>
        <dbReference type="ARBA" id="ARBA00022801"/>
    </source>
</evidence>
<dbReference type="SUPFAM" id="SSF52540">
    <property type="entry name" value="P-loop containing nucleoside triphosphate hydrolases"/>
    <property type="match status" value="1"/>
</dbReference>
<dbReference type="PANTHER" id="PTHR10887:SF433">
    <property type="entry name" value="DNA REPLICATION ATP-DEPENDENT HELICASE_NUCLEASE DNA2"/>
    <property type="match status" value="1"/>
</dbReference>
<keyword evidence="18 20" id="KW-0511">Multifunctional enzyme</keyword>
<keyword evidence="14 20" id="KW-0411">Iron-sulfur</keyword>
<reference evidence="22" key="1">
    <citation type="submission" date="2022-08" db="EMBL/GenBank/DDBJ databases">
        <title>Genome sequencing of akame (Lates japonicus).</title>
        <authorList>
            <person name="Hashiguchi Y."/>
            <person name="Takahashi H."/>
        </authorList>
    </citation>
    <scope>NUCLEOTIDE SEQUENCE</scope>
    <source>
        <strain evidence="22">Kochi</strain>
    </source>
</reference>
<keyword evidence="5 20" id="KW-0540">Nuclease</keyword>
<sequence>MDESLFKRLELHSEAVVQLNVQYRMNRQIMSLSNSLMYEGRLECGSERTASALLSLPFLLSVQSELSSYSETHPHHNVAWIQAALSPSNPVCFLDCSMVPALESVEQGGVSNHTEAALIHKLLSLLIKAGCKPSDIGVIAPYRQQLKSISALLQSSAFIGVEVNTVDRYQGRDKSLIMLSFVRSTVEEGNLGELLKDWRRLNVAITRAKHKLLMVGSATTLRRYAPVEKLLNHLQQENMISFKNTSCSCQLPTRPYPACTYNRRL</sequence>
<dbReference type="GO" id="GO:0017108">
    <property type="term" value="F:5'-flap endonuclease activity"/>
    <property type="evidence" value="ECO:0007669"/>
    <property type="project" value="UniProtKB-UniRule"/>
</dbReference>
<dbReference type="InterPro" id="IPR041679">
    <property type="entry name" value="DNA2/NAM7-like_C"/>
</dbReference>
<dbReference type="GO" id="GO:0033567">
    <property type="term" value="P:DNA replication, Okazaki fragment processing"/>
    <property type="evidence" value="ECO:0007669"/>
    <property type="project" value="UniProtKB-UniRule"/>
</dbReference>
<comment type="caution">
    <text evidence="22">The sequence shown here is derived from an EMBL/GenBank/DDBJ whole genome shotgun (WGS) entry which is preliminary data.</text>
</comment>
<keyword evidence="13 20" id="KW-0408">Iron</keyword>
<dbReference type="PANTHER" id="PTHR10887">
    <property type="entry name" value="DNA2/NAM7 HELICASE FAMILY"/>
    <property type="match status" value="1"/>
</dbReference>
<comment type="catalytic activity">
    <reaction evidence="19 20">
        <text>ATP + H2O = ADP + phosphate + H(+)</text>
        <dbReference type="Rhea" id="RHEA:13065"/>
        <dbReference type="ChEBI" id="CHEBI:15377"/>
        <dbReference type="ChEBI" id="CHEBI:15378"/>
        <dbReference type="ChEBI" id="CHEBI:30616"/>
        <dbReference type="ChEBI" id="CHEBI:43474"/>
        <dbReference type="ChEBI" id="CHEBI:456216"/>
        <dbReference type="EC" id="3.6.4.12"/>
    </reaction>
</comment>
<feature type="domain" description="DNA2/NAM7 helicase-like C-terminal" evidence="21">
    <location>
        <begin position="1"/>
        <end position="218"/>
    </location>
</feature>
<keyword evidence="9 20" id="KW-0227">DNA damage</keyword>
<dbReference type="InterPro" id="IPR047187">
    <property type="entry name" value="SF1_C_Upf1"/>
</dbReference>
<dbReference type="Gene3D" id="3.40.50.300">
    <property type="entry name" value="P-loop containing nucleotide triphosphate hydrolases"/>
    <property type="match status" value="1"/>
</dbReference>
<dbReference type="GO" id="GO:0003677">
    <property type="term" value="F:DNA binding"/>
    <property type="evidence" value="ECO:0007669"/>
    <property type="project" value="UniProtKB-UniRule"/>
</dbReference>
<dbReference type="GO" id="GO:0005524">
    <property type="term" value="F:ATP binding"/>
    <property type="evidence" value="ECO:0007669"/>
    <property type="project" value="UniProtKB-UniRule"/>
</dbReference>
<evidence type="ECO:0000256" key="11">
    <source>
        <dbReference type="ARBA" id="ARBA00022806"/>
    </source>
</evidence>
<dbReference type="GO" id="GO:0005634">
    <property type="term" value="C:nucleus"/>
    <property type="evidence" value="ECO:0007669"/>
    <property type="project" value="UniProtKB-SubCell"/>
</dbReference>
<evidence type="ECO:0000256" key="4">
    <source>
        <dbReference type="ARBA" id="ARBA00022705"/>
    </source>
</evidence>
<dbReference type="GO" id="GO:0051539">
    <property type="term" value="F:4 iron, 4 sulfur cluster binding"/>
    <property type="evidence" value="ECO:0007669"/>
    <property type="project" value="UniProtKB-UniRule"/>
</dbReference>
<keyword evidence="11 20" id="KW-0347">Helicase</keyword>
<comment type="subcellular location">
    <subcellularLocation>
        <location evidence="20">Nucleus</location>
    </subcellularLocation>
    <subcellularLocation>
        <location evidence="20">Mitochondrion</location>
    </subcellularLocation>
</comment>
<evidence type="ECO:0000256" key="6">
    <source>
        <dbReference type="ARBA" id="ARBA00022723"/>
    </source>
</evidence>
<dbReference type="GO" id="GO:0071932">
    <property type="term" value="P:replication fork reversal"/>
    <property type="evidence" value="ECO:0007669"/>
    <property type="project" value="TreeGrafter"/>
</dbReference>
<dbReference type="Proteomes" id="UP001279410">
    <property type="component" value="Unassembled WGS sequence"/>
</dbReference>
<comment type="function">
    <text evidence="20">Key enzyme involved in DNA replication and DNA repair. Involved in Okazaki fragments processing by cleaving long flaps that escape FEN1: flaps that are longer than 27 nucleotides are coated by replication protein A complex (RPA), leading to recruit DNA2 which cleaves the flap until it is too short to bind RPA and becomes a substrate for FEN1. Also involved in 5'-end resection of DNA during double-strand break (DSB) repair by mediating the cleavage of 5'-ssDNA.</text>
</comment>
<organism evidence="22 23">
    <name type="scientific">Lates japonicus</name>
    <name type="common">Japanese lates</name>
    <dbReference type="NCBI Taxonomy" id="270547"/>
    <lineage>
        <taxon>Eukaryota</taxon>
        <taxon>Metazoa</taxon>
        <taxon>Chordata</taxon>
        <taxon>Craniata</taxon>
        <taxon>Vertebrata</taxon>
        <taxon>Euteleostomi</taxon>
        <taxon>Actinopterygii</taxon>
        <taxon>Neopterygii</taxon>
        <taxon>Teleostei</taxon>
        <taxon>Neoteleostei</taxon>
        <taxon>Acanthomorphata</taxon>
        <taxon>Carangaria</taxon>
        <taxon>Carangaria incertae sedis</taxon>
        <taxon>Centropomidae</taxon>
        <taxon>Lates</taxon>
    </lineage>
</organism>